<feature type="repeat" description="TNFR-Cys" evidence="8">
    <location>
        <begin position="770"/>
        <end position="814"/>
    </location>
</feature>
<feature type="domain" description="TNFR-Cys" evidence="12">
    <location>
        <begin position="770"/>
        <end position="814"/>
    </location>
</feature>
<keyword evidence="6 8" id="KW-1015">Disulfide bond</keyword>
<evidence type="ECO:0000256" key="6">
    <source>
        <dbReference type="ARBA" id="ARBA00023157"/>
    </source>
</evidence>
<dbReference type="eggNOG" id="ENOG502RV8R">
    <property type="taxonomic scope" value="Eukaryota"/>
</dbReference>
<feature type="disulfide bond" evidence="8">
    <location>
        <begin position="572"/>
        <end position="590"/>
    </location>
</feature>
<evidence type="ECO:0000256" key="1">
    <source>
        <dbReference type="ARBA" id="ARBA00004613"/>
    </source>
</evidence>
<dbReference type="InterPro" id="IPR052459">
    <property type="entry name" value="TNFRSF_decoy_receptor"/>
</dbReference>
<dbReference type="Proteomes" id="UP000001357">
    <property type="component" value="Unassembled WGS sequence"/>
</dbReference>
<gene>
    <name evidence="13" type="ORF">MONBRDRAFT_22765</name>
</gene>
<evidence type="ECO:0000313" key="14">
    <source>
        <dbReference type="Proteomes" id="UP000001357"/>
    </source>
</evidence>
<keyword evidence="5" id="KW-0677">Repeat</keyword>
<dbReference type="InterPro" id="IPR001368">
    <property type="entry name" value="TNFR/NGFR_Cys_rich_reg"/>
</dbReference>
<feature type="repeat" description="TNFR-Cys" evidence="8">
    <location>
        <begin position="551"/>
        <end position="590"/>
    </location>
</feature>
<dbReference type="GO" id="GO:0005576">
    <property type="term" value="C:extracellular region"/>
    <property type="evidence" value="ECO:0007669"/>
    <property type="project" value="UniProtKB-SubCell"/>
</dbReference>
<evidence type="ECO:0000256" key="7">
    <source>
        <dbReference type="ARBA" id="ARBA00023180"/>
    </source>
</evidence>
<dbReference type="PANTHER" id="PTHR23097">
    <property type="entry name" value="TUMOR NECROSIS FACTOR RECEPTOR SUPERFAMILY MEMBER"/>
    <property type="match status" value="1"/>
</dbReference>
<feature type="repeat" description="TNFR-Cys" evidence="8">
    <location>
        <begin position="1179"/>
        <end position="1223"/>
    </location>
</feature>
<evidence type="ECO:0000256" key="10">
    <source>
        <dbReference type="SAM" id="Phobius"/>
    </source>
</evidence>
<dbReference type="SMART" id="SM01411">
    <property type="entry name" value="Ephrin_rec_like"/>
    <property type="match status" value="9"/>
</dbReference>
<comment type="subcellular location">
    <subcellularLocation>
        <location evidence="1">Secreted</location>
    </subcellularLocation>
</comment>
<keyword evidence="7" id="KW-0325">Glycoprotein</keyword>
<feature type="domain" description="TNFR-Cys" evidence="12">
    <location>
        <begin position="1179"/>
        <end position="1223"/>
    </location>
</feature>
<protein>
    <recommendedName>
        <fullName evidence="12">TNFR-Cys domain-containing protein</fullName>
    </recommendedName>
</protein>
<keyword evidence="2" id="KW-0964">Secreted</keyword>
<comment type="caution">
    <text evidence="8">Lacks conserved residue(s) required for the propagation of feature annotation.</text>
</comment>
<dbReference type="GO" id="GO:0006915">
    <property type="term" value="P:apoptotic process"/>
    <property type="evidence" value="ECO:0007669"/>
    <property type="project" value="UniProtKB-KW"/>
</dbReference>
<dbReference type="Pfam" id="PF00020">
    <property type="entry name" value="TNFR_c6"/>
    <property type="match status" value="4"/>
</dbReference>
<feature type="region of interest" description="Disordered" evidence="9">
    <location>
        <begin position="1787"/>
        <end position="1828"/>
    </location>
</feature>
<keyword evidence="10" id="KW-0472">Membrane</keyword>
<dbReference type="Gene3D" id="2.10.50.10">
    <property type="entry name" value="Tumor Necrosis Factor Receptor, subunit A, domain 2"/>
    <property type="match status" value="13"/>
</dbReference>
<dbReference type="RefSeq" id="XP_001742983.1">
    <property type="nucleotide sequence ID" value="XM_001742931.1"/>
</dbReference>
<evidence type="ECO:0000313" key="13">
    <source>
        <dbReference type="EMBL" id="EDQ91697.1"/>
    </source>
</evidence>
<evidence type="ECO:0000256" key="4">
    <source>
        <dbReference type="ARBA" id="ARBA00022729"/>
    </source>
</evidence>
<dbReference type="InParanoid" id="A9US08"/>
<dbReference type="KEGG" id="mbr:MONBRDRAFT_22765"/>
<proteinExistence type="predicted"/>
<feature type="domain" description="TNFR-Cys" evidence="12">
    <location>
        <begin position="721"/>
        <end position="765"/>
    </location>
</feature>
<feature type="disulfide bond" evidence="8">
    <location>
        <begin position="793"/>
        <end position="806"/>
    </location>
</feature>
<sequence>MVDGHGQARLRVARHSLLLILALFLLAKTSVAYTIRPLLECVEPDPGDSSCDHNCCTPGGVDRGGHCVVTNVGYACSCEAGKVLAAESRQCVCPNSCPTGSIQDVSCACICPQGDTCVADLNRDRSKCLRVFDTDDRMEQVTANFTDMFPSDCTSCRCQEVACNTAVTHAQPDAYGQCSCPAWRVCDSENCLNSLLSHERFRDYFFPGCTDCECKSLEHSCSPSDSPSAMQVGQTWVGSLDCIGETAVLQITNSQGPSWNVSATLTTTYVGVLGNPCATFIVDGFEEGSHFIVHTGPSSYLPINLFGEVSFSSVEDTFVFSGEAVGCSDDTFSLLLAEPCLETEYRHLSGVCRTLRVCTPGQYALQPATSSSNRVCMSCPSNTYTDEANLAMCVPQASVRPAPSSHTQKQPNLHAPSTIGVRRCTACDGVAEYQNQPQQTACKPTHNCSYGVAEFLPPTPTTDRICTNCDGIDTYYEDYGLPHCVNTTTCLPGSFENVAPTISTDRQCLACDVGSFSSKFNAKSCLPWTTCVAGSAIASNGSSSTDRLCVPCEAGTYQNATNQPTCLPTTPCRPGTETVRPAAASHDELCRPCQLGEAFSNATGYNIACQLVSPTCPPGTSMTHEPTLFSDRECTTCLPGTFSPTAGLEPCRQLSSCAAGQFILSNGTSTTDRTCASCAAGHFSSELNSLACQPWQSCTPEQFQLVPGTALSDVVCRSISTCAADQFEQAAASPTTDRLCANCTICSSHSHYQVAACTATSDAECYGCTPCPTGSYFTEPCGANVLEPVCAPCTVCEGHQFTSTTCSSAHDRQCRDVTPCTAKQFMLAPATTYSDNVCANHTICTPLEFEQAAPTASTDRACTPVSAPCPSGFFEQTPATATSDRVCIACGPGTVDADANATTPATMNAPNCMAHVLCDAGEYALTQPTSSSDAYCLLCPIYEFADEPSLDSSCTRATICEPGYEVAAWPTRTSDTVCEACVQGASYTDTHNSENCLPLTDCPAGTMQSGALKTTANRNCVSCQVGVTFKDKAGAGICMPISNCPVGQHETAAATSSTDRQCQPCPTGSFKPEVGQGQCQLAKASCEPDEYSASPPTISTLKMHVGPWLTILRIVFDLMHRDRQCLTLTVCAAGEWQSTAPAADRDRVCLPCQTTCPFNHRYLGPCGAYHDLQCDGCRVCAPGSFAQQECDDHHNTTCAQCLDCQAADEYETVPCTLSTNRQCANLSVCADHEYAWQEETATTDRICRNMTQCTAEQFELMAPLPDQGIDRICAVVRSPCDASEYEDRAPTATSDRSCTICPAGTVGQNGINCTECGPGLYVPAGSTGRCEYYRCPVGTKDHDASAATPCVPCANGTEYQNLFGQTACEQATQCGAGYQARANSYSFASDRQCERCPAGTFRTGTETNLDAPCRSFSLCGLGEGLYLPGSSVRDSDCRSCFPSHYSPNISLAPCIKITDCRPGFYDVKPATPTSDAECTACLEGTFKSTAGAGVCKAVQQCTSQQYVLADSTISSDRDCQTFKTCGGDEYEAAAPTRSSDRVCRSSTELHVTRLYVALPFEAFSAPAAQDALASHVSMAARGEPCRVGGYLHVDVAQTIIGESPELLLTLRSTDAPGMRCVEQRLEAEEFVVETSLSDNTTVAVLAQSYSEGAAEETAWLAFLSELRQGHTVAAATASAAKAYFGAGGLRNWSAVWVAPTVTYSSTGSALTPLLLVILLCLVVGGTSALLMWRAHRSARTFERDHAELLANCQSDAEADVDANEQRYNNPLFTRLTHASEGADMQLAPGRLSEGNLSHRSGRSLHRGSGNYQPPQPAPAWEEPSAPDA</sequence>
<feature type="domain" description="TNFR-Cys" evidence="12">
    <location>
        <begin position="551"/>
        <end position="590"/>
    </location>
</feature>
<evidence type="ECO:0000256" key="2">
    <source>
        <dbReference type="ARBA" id="ARBA00022525"/>
    </source>
</evidence>
<feature type="disulfide bond" evidence="8">
    <location>
        <begin position="796"/>
        <end position="814"/>
    </location>
</feature>
<dbReference type="SUPFAM" id="SSF57586">
    <property type="entry name" value="TNF receptor-like"/>
    <property type="match status" value="6"/>
</dbReference>
<keyword evidence="4 11" id="KW-0732">Signal</keyword>
<dbReference type="EMBL" id="CH991544">
    <property type="protein sequence ID" value="EDQ91697.1"/>
    <property type="molecule type" value="Genomic_DNA"/>
</dbReference>
<keyword evidence="10" id="KW-1133">Transmembrane helix</keyword>
<dbReference type="GeneID" id="5888246"/>
<feature type="transmembrane region" description="Helical" evidence="10">
    <location>
        <begin position="1709"/>
        <end position="1732"/>
    </location>
</feature>
<feature type="repeat" description="TNFR-Cys" evidence="8">
    <location>
        <begin position="721"/>
        <end position="765"/>
    </location>
</feature>
<dbReference type="PROSITE" id="PS50050">
    <property type="entry name" value="TNFR_NGFR_2"/>
    <property type="match status" value="4"/>
</dbReference>
<name>A9US08_MONBE</name>
<evidence type="ECO:0000259" key="12">
    <source>
        <dbReference type="PROSITE" id="PS50050"/>
    </source>
</evidence>
<evidence type="ECO:0000256" key="3">
    <source>
        <dbReference type="ARBA" id="ARBA00022703"/>
    </source>
</evidence>
<evidence type="ECO:0000256" key="9">
    <source>
        <dbReference type="SAM" id="MobiDB-lite"/>
    </source>
</evidence>
<dbReference type="SMART" id="SM00208">
    <property type="entry name" value="TNFR"/>
    <property type="match status" value="18"/>
</dbReference>
<feature type="compositionally biased region" description="Low complexity" evidence="9">
    <location>
        <begin position="1818"/>
        <end position="1828"/>
    </location>
</feature>
<feature type="chain" id="PRO_5002744848" description="TNFR-Cys domain-containing protein" evidence="11">
    <location>
        <begin position="33"/>
        <end position="1828"/>
    </location>
</feature>
<evidence type="ECO:0000256" key="11">
    <source>
        <dbReference type="SAM" id="SignalP"/>
    </source>
</evidence>
<reference evidence="13 14" key="1">
    <citation type="journal article" date="2008" name="Nature">
        <title>The genome of the choanoflagellate Monosiga brevicollis and the origin of metazoans.</title>
        <authorList>
            <consortium name="JGI Sequencing"/>
            <person name="King N."/>
            <person name="Westbrook M.J."/>
            <person name="Young S.L."/>
            <person name="Kuo A."/>
            <person name="Abedin M."/>
            <person name="Chapman J."/>
            <person name="Fairclough S."/>
            <person name="Hellsten U."/>
            <person name="Isogai Y."/>
            <person name="Letunic I."/>
            <person name="Marr M."/>
            <person name="Pincus D."/>
            <person name="Putnam N."/>
            <person name="Rokas A."/>
            <person name="Wright K.J."/>
            <person name="Zuzow R."/>
            <person name="Dirks W."/>
            <person name="Good M."/>
            <person name="Goodstein D."/>
            <person name="Lemons D."/>
            <person name="Li W."/>
            <person name="Lyons J.B."/>
            <person name="Morris A."/>
            <person name="Nichols S."/>
            <person name="Richter D.J."/>
            <person name="Salamov A."/>
            <person name="Bork P."/>
            <person name="Lim W.A."/>
            <person name="Manning G."/>
            <person name="Miller W.T."/>
            <person name="McGinnis W."/>
            <person name="Shapiro H."/>
            <person name="Tjian R."/>
            <person name="Grigoriev I.V."/>
            <person name="Rokhsar D."/>
        </authorList>
    </citation>
    <scope>NUCLEOTIDE SEQUENCE [LARGE SCALE GENOMIC DNA]</scope>
    <source>
        <strain evidence="14">MX1 / ATCC 50154</strain>
    </source>
</reference>
<evidence type="ECO:0000256" key="8">
    <source>
        <dbReference type="PROSITE-ProRule" id="PRU00206"/>
    </source>
</evidence>
<keyword evidence="14" id="KW-1185">Reference proteome</keyword>
<dbReference type="PANTHER" id="PTHR23097:SF181">
    <property type="entry name" value="CASPASE-8-LIKE"/>
    <property type="match status" value="1"/>
</dbReference>
<organism evidence="13 14">
    <name type="scientific">Monosiga brevicollis</name>
    <name type="common">Choanoflagellate</name>
    <dbReference type="NCBI Taxonomy" id="81824"/>
    <lineage>
        <taxon>Eukaryota</taxon>
        <taxon>Choanoflagellata</taxon>
        <taxon>Craspedida</taxon>
        <taxon>Salpingoecidae</taxon>
        <taxon>Monosiga</taxon>
    </lineage>
</organism>
<keyword evidence="10" id="KW-0812">Transmembrane</keyword>
<accession>A9US08</accession>
<dbReference type="OMA" id="RATICEP"/>
<keyword evidence="3" id="KW-0053">Apoptosis</keyword>
<feature type="signal peptide" evidence="11">
    <location>
        <begin position="1"/>
        <end position="32"/>
    </location>
</feature>
<evidence type="ECO:0000256" key="5">
    <source>
        <dbReference type="ARBA" id="ARBA00022737"/>
    </source>
</evidence>